<organism evidence="2">
    <name type="scientific">Thiothrix fructosivorans</name>
    <dbReference type="NCBI Taxonomy" id="111770"/>
    <lineage>
        <taxon>Bacteria</taxon>
        <taxon>Pseudomonadati</taxon>
        <taxon>Pseudomonadota</taxon>
        <taxon>Gammaproteobacteria</taxon>
        <taxon>Thiotrichales</taxon>
        <taxon>Thiotrichaceae</taxon>
        <taxon>Thiothrix</taxon>
    </lineage>
</organism>
<dbReference type="Gene3D" id="2.70.98.70">
    <property type="match status" value="1"/>
</dbReference>
<reference evidence="2" key="2">
    <citation type="submission" date="2021-04" db="EMBL/GenBank/DDBJ databases">
        <title>Complete Genome and methylome analysis of Thiothrix fructosivorans ATCC 49748.</title>
        <authorList>
            <person name="Fomenkov A."/>
            <person name="Sun L."/>
            <person name="Vincze T."/>
            <person name="Grabovich M.Y."/>
            <person name="Roberts R.J."/>
        </authorList>
    </citation>
    <scope>NUCLEOTIDE SEQUENCE</scope>
    <source>
        <strain evidence="2">ATCC 49748</strain>
    </source>
</reference>
<dbReference type="Proteomes" id="UP000664466">
    <property type="component" value="Unassembled WGS sequence"/>
</dbReference>
<evidence type="ECO:0000313" key="2">
    <source>
        <dbReference type="EMBL" id="QTX10187.1"/>
    </source>
</evidence>
<sequence length="1317" mass="143774">MLTSVVKILLRLFVISLMSLGYGVVSPAAAAVSIKLPENALPAIPAQPLQLVRPQTDAGVRYDRISPVVNGQATYNPALCNVAAYWSATQVSVGGRAIGNGVDVCKVQAQTDDGALKFLTKWPLNNIHYPLTPAPAWAQFRFSIPQGHTASTLEYELSWYKLFGSMPTHCHPTEIDSTTGLCKLDVSTDWQPDVPAGLFLLWAKPGDSQYTVTGPHDPIEKIGYSGKQVFQAAVPEAMRGVDEVIVTLLTYNQYTKACEKANPSACTTHENENLELHSVSLKTTRALQPLHQPAPQHPRLLGNGAAWKAYWQPFESLPCVNSGLDADWGVVFNAKNVWDKNTKGYAPCRGGSPTGLQTLADAAFYLNPPTDPVWNQDRALRVLFLLRQLKQCQSEGSACTYSAAETQALQAAFIAYEMRRFPTVVWDWGYKCFDLGTEPTMKFWSLFVDVFWHDLAAADKKAIDTKLGALADCYLQQYAAKDWSIFNGNNWTPVLGKGATYWALAYYHEDPRAPVVLEKVLESLWLHRDFYLTDGAYIEGIVEYTNVSYSSLREINNLVMQGFGVPLESVRWERIAKTADWYLDFMTPDGSMVDFGDSWEKLGWYTLDPLHMLLWEEMIGKKAIGTVNLDACKVQEYFSNKWFSKDLEDPWAVQPSMARDWIGLAAQCQRTTQKGTRTSLFTEALTGSLRQYLPGSSTLAQKEGLRFKQADQTYLAVSGVPNDFPHRELDFGGLIWSAYGNRLLYDFGYGDIAKTAQGKPYLIKDGTNELFDNLPLGANTLVVENATQTGYSGGSYNNDTINSSQIYGERGRLAKVNIGGYDGLHLDAQAVYGANDAELGWLRYFDRWMLSLNDGNYLVVDAFAVKADRGVADVQEYWHTAAETDTATSCSFSRQNVAMTLENAQSLRLTPECARLERNAASSVVGRISAASLQAGAFSLEPHVIAYRNRIGGITSRQRARFKPLSPVGEDVRVFLLQAAPQAAQLQAVSVKKMDCGGMPCFDVVMNGQARRLTFAYANTQYSLVNIQPVATAFENQNGVKPTTVVESNSIQISGLTKPAALTISGGEYRLNGSAYTKAKGTVKDGDTVQVRHTASSASNTTVTTTLKAGTNTYTFKSTTLVMDSTPDPISFVPQTGVSLSSLVESAVVTVSGINTTLALSITGGEYRINGGVYTKAKGTLQNGDTLQIRHTASSKSNTTVTTTLKAGTNTYTFKSTTLVVDSTPDPISFTPQTGVSLSSLVESAVVTVSGINTTLALSITGGEYRINGGVYTKAKGTLQNGDTLQVRHTAATSSRKSITTTLKLGSTSVSFKSTTK</sequence>
<dbReference type="EMBL" id="JAFMPM010000007">
    <property type="protein sequence ID" value="MBO0613817.1"/>
    <property type="molecule type" value="Genomic_DNA"/>
</dbReference>
<accession>A0A8B0SK91</accession>
<dbReference type="RefSeq" id="WP_207251555.1">
    <property type="nucleotide sequence ID" value="NZ_JAFMPM010000007.1"/>
</dbReference>
<gene>
    <name evidence="2" type="ORF">J1836_016590</name>
    <name evidence="1" type="ORF">J1836_12965</name>
</gene>
<protein>
    <submittedName>
        <fullName evidence="2">S-layer family protein</fullName>
    </submittedName>
</protein>
<dbReference type="Gene3D" id="1.50.10.100">
    <property type="entry name" value="Chondroitin AC/alginate lyase"/>
    <property type="match status" value="1"/>
</dbReference>
<evidence type="ECO:0000313" key="1">
    <source>
        <dbReference type="EMBL" id="MBO0613817.1"/>
    </source>
</evidence>
<proteinExistence type="predicted"/>
<keyword evidence="3" id="KW-1185">Reference proteome</keyword>
<dbReference type="InterPro" id="IPR008929">
    <property type="entry name" value="Chondroitin_lyas"/>
</dbReference>
<reference evidence="1 3" key="1">
    <citation type="submission" date="2021-03" db="EMBL/GenBank/DDBJ databases">
        <title>Draft genome and methylome analysis of Thiotrix fructosivoruns ATCC 49748.</title>
        <authorList>
            <person name="Fomenkov A."/>
            <person name="Grabovich M.Y."/>
            <person name="Roberts R.J."/>
        </authorList>
    </citation>
    <scope>NUCLEOTIDE SEQUENCE [LARGE SCALE GENOMIC DNA]</scope>
    <source>
        <strain evidence="1 3">ATCC 49748</strain>
    </source>
</reference>
<name>A0A8B0SK91_9GAMM</name>
<dbReference type="EMBL" id="CP072748">
    <property type="protein sequence ID" value="QTX10187.1"/>
    <property type="molecule type" value="Genomic_DNA"/>
</dbReference>
<evidence type="ECO:0000313" key="3">
    <source>
        <dbReference type="Proteomes" id="UP000664466"/>
    </source>
</evidence>
<dbReference type="SUPFAM" id="SSF48230">
    <property type="entry name" value="Chondroitin AC/alginate lyase"/>
    <property type="match status" value="1"/>
</dbReference>